<protein>
    <recommendedName>
        <fullName evidence="4">GyrI-like domain-containing protein</fullName>
    </recommendedName>
</protein>
<evidence type="ECO:0000313" key="2">
    <source>
        <dbReference type="EMBL" id="NME68370.1"/>
    </source>
</evidence>
<reference evidence="2 3" key="1">
    <citation type="submission" date="2020-04" db="EMBL/GenBank/DDBJ databases">
        <title>Flammeovirga sp. SR4, a novel species isolated from seawater.</title>
        <authorList>
            <person name="Wang X."/>
        </authorList>
    </citation>
    <scope>NUCLEOTIDE SEQUENCE [LARGE SCALE GENOMIC DNA]</scope>
    <source>
        <strain evidence="2 3">ATCC 23126</strain>
    </source>
</reference>
<sequence>MGNTKIWIVILFIFISLGIVGIQSGWFVDIKVQEKNNDGWVLSGVEYNGKLDSKNFSQLYDSIATEVKEGKLKGELAALFFENPNTDKSVKVIVGVINNEKQSEGYTYFNQKPYKEIYSEISLGELFTPNPQNVIEVLSQKATTDYPEAQRLYLEYYPDQKSVIQSIILQ</sequence>
<feature type="transmembrane region" description="Helical" evidence="1">
    <location>
        <begin position="6"/>
        <end position="28"/>
    </location>
</feature>
<dbReference type="AlphaFoldDB" id="A0A7X9RTE1"/>
<dbReference type="Proteomes" id="UP000576082">
    <property type="component" value="Unassembled WGS sequence"/>
</dbReference>
<evidence type="ECO:0000256" key="1">
    <source>
        <dbReference type="SAM" id="Phobius"/>
    </source>
</evidence>
<keyword evidence="1" id="KW-0472">Membrane</keyword>
<dbReference type="RefSeq" id="WP_169656676.1">
    <property type="nucleotide sequence ID" value="NZ_JABANE010000023.1"/>
</dbReference>
<keyword evidence="1" id="KW-0812">Transmembrane</keyword>
<proteinExistence type="predicted"/>
<comment type="caution">
    <text evidence="2">The sequence shown here is derived from an EMBL/GenBank/DDBJ whole genome shotgun (WGS) entry which is preliminary data.</text>
</comment>
<organism evidence="2 3">
    <name type="scientific">Flammeovirga aprica JL-4</name>
    <dbReference type="NCBI Taxonomy" id="694437"/>
    <lineage>
        <taxon>Bacteria</taxon>
        <taxon>Pseudomonadati</taxon>
        <taxon>Bacteroidota</taxon>
        <taxon>Cytophagia</taxon>
        <taxon>Cytophagales</taxon>
        <taxon>Flammeovirgaceae</taxon>
        <taxon>Flammeovirga</taxon>
    </lineage>
</organism>
<name>A0A7X9RTE1_9BACT</name>
<dbReference type="EMBL" id="JABANE010000023">
    <property type="protein sequence ID" value="NME68370.1"/>
    <property type="molecule type" value="Genomic_DNA"/>
</dbReference>
<evidence type="ECO:0008006" key="4">
    <source>
        <dbReference type="Google" id="ProtNLM"/>
    </source>
</evidence>
<keyword evidence="1" id="KW-1133">Transmembrane helix</keyword>
<accession>A0A7X9RTE1</accession>
<keyword evidence="3" id="KW-1185">Reference proteome</keyword>
<evidence type="ECO:0000313" key="3">
    <source>
        <dbReference type="Proteomes" id="UP000576082"/>
    </source>
</evidence>
<gene>
    <name evidence="2" type="ORF">HHU12_10400</name>
</gene>